<keyword evidence="8" id="KW-0614">Plasmid</keyword>
<dbReference type="CDD" id="cd00207">
    <property type="entry name" value="fer2"/>
    <property type="match status" value="1"/>
</dbReference>
<dbReference type="InterPro" id="IPR039261">
    <property type="entry name" value="FNR_nucleotide-bd"/>
</dbReference>
<dbReference type="InterPro" id="IPR036010">
    <property type="entry name" value="2Fe-2S_ferredoxin-like_sf"/>
</dbReference>
<dbReference type="SUPFAM" id="SSF52343">
    <property type="entry name" value="Ferredoxin reductase-like, C-terminal NADP-linked domain"/>
    <property type="match status" value="1"/>
</dbReference>
<geneLocation type="plasmid" evidence="8 9">
    <name>unnamed1</name>
</geneLocation>
<dbReference type="InterPro" id="IPR009010">
    <property type="entry name" value="Asp_de-COase-like_dom_sf"/>
</dbReference>
<evidence type="ECO:0000313" key="9">
    <source>
        <dbReference type="Proteomes" id="UP001218231"/>
    </source>
</evidence>
<dbReference type="Pfam" id="PF01568">
    <property type="entry name" value="Molydop_binding"/>
    <property type="match status" value="1"/>
</dbReference>
<dbReference type="Gene3D" id="3.40.50.740">
    <property type="match status" value="2"/>
</dbReference>
<dbReference type="InterPro" id="IPR050612">
    <property type="entry name" value="Prok_Mopterin_Oxidored"/>
</dbReference>
<dbReference type="InterPro" id="IPR017938">
    <property type="entry name" value="Riboflavin_synthase-like_b-brl"/>
</dbReference>
<evidence type="ECO:0000259" key="6">
    <source>
        <dbReference type="PROSITE" id="PS51384"/>
    </source>
</evidence>
<gene>
    <name evidence="8" type="ORF">PQ457_19200</name>
</gene>
<dbReference type="Gene3D" id="2.40.30.10">
    <property type="entry name" value="Translation factors"/>
    <property type="match status" value="1"/>
</dbReference>
<accession>A0ABY7U0V2</accession>
<reference evidence="8 9" key="1">
    <citation type="submission" date="2023-02" db="EMBL/GenBank/DDBJ databases">
        <title>Genome sequence of Novosphingobium humi KACC 19094.</title>
        <authorList>
            <person name="Kim S."/>
            <person name="Heo J."/>
            <person name="Kwon S.-W."/>
        </authorList>
    </citation>
    <scope>NUCLEOTIDE SEQUENCE [LARGE SCALE GENOMIC DNA]</scope>
    <source>
        <strain evidence="8 9">KACC 19094</strain>
        <plasmid evidence="8 9">unnamed1</plasmid>
    </source>
</reference>
<dbReference type="InterPro" id="IPR017927">
    <property type="entry name" value="FAD-bd_FR_type"/>
</dbReference>
<dbReference type="PROSITE" id="PS51669">
    <property type="entry name" value="4FE4S_MOW_BIS_MGD"/>
    <property type="match status" value="1"/>
</dbReference>
<dbReference type="Gene3D" id="3.40.50.80">
    <property type="entry name" value="Nucleotide-binding domain of ferredoxin-NADP reductase (FNR) module"/>
    <property type="match status" value="1"/>
</dbReference>
<name>A0ABY7U0V2_9SPHN</name>
<feature type="domain" description="2Fe-2S ferredoxin-type" evidence="5">
    <location>
        <begin position="1000"/>
        <end position="1078"/>
    </location>
</feature>
<dbReference type="PROSITE" id="PS51384">
    <property type="entry name" value="FAD_FR"/>
    <property type="match status" value="1"/>
</dbReference>
<dbReference type="InterPro" id="IPR006963">
    <property type="entry name" value="Mopterin_OxRdtase_4Fe-4S_dom"/>
</dbReference>
<dbReference type="SUPFAM" id="SSF63380">
    <property type="entry name" value="Riboflavin synthase domain-like"/>
    <property type="match status" value="1"/>
</dbReference>
<dbReference type="Pfam" id="PF04879">
    <property type="entry name" value="Molybdop_Fe4S4"/>
    <property type="match status" value="1"/>
</dbReference>
<feature type="domain" description="FAD-binding FR-type" evidence="6">
    <location>
        <begin position="768"/>
        <end position="871"/>
    </location>
</feature>
<keyword evidence="9" id="KW-1185">Reference proteome</keyword>
<evidence type="ECO:0000256" key="2">
    <source>
        <dbReference type="ARBA" id="ARBA00022723"/>
    </source>
</evidence>
<evidence type="ECO:0000256" key="1">
    <source>
        <dbReference type="ARBA" id="ARBA00010312"/>
    </source>
</evidence>
<dbReference type="Gene3D" id="3.10.20.30">
    <property type="match status" value="1"/>
</dbReference>
<dbReference type="PANTHER" id="PTHR43742">
    <property type="entry name" value="TRIMETHYLAMINE-N-OXIDE REDUCTASE"/>
    <property type="match status" value="1"/>
</dbReference>
<dbReference type="Gene3D" id="2.40.40.20">
    <property type="match status" value="1"/>
</dbReference>
<feature type="domain" description="4Fe-4S Mo/W bis-MGD-type" evidence="7">
    <location>
        <begin position="3"/>
        <end position="58"/>
    </location>
</feature>
<evidence type="ECO:0000259" key="5">
    <source>
        <dbReference type="PROSITE" id="PS51085"/>
    </source>
</evidence>
<keyword evidence="2" id="KW-0479">Metal-binding</keyword>
<dbReference type="Pfam" id="PF00111">
    <property type="entry name" value="Fer2"/>
    <property type="match status" value="1"/>
</dbReference>
<organism evidence="8 9">
    <name type="scientific">Novosphingobium humi</name>
    <dbReference type="NCBI Taxonomy" id="2282397"/>
    <lineage>
        <taxon>Bacteria</taxon>
        <taxon>Pseudomonadati</taxon>
        <taxon>Pseudomonadota</taxon>
        <taxon>Alphaproteobacteria</taxon>
        <taxon>Sphingomonadales</taxon>
        <taxon>Sphingomonadaceae</taxon>
        <taxon>Novosphingobium</taxon>
    </lineage>
</organism>
<evidence type="ECO:0000256" key="4">
    <source>
        <dbReference type="ARBA" id="ARBA00023014"/>
    </source>
</evidence>
<dbReference type="SMART" id="SM00926">
    <property type="entry name" value="Molybdop_Fe4S4"/>
    <property type="match status" value="1"/>
</dbReference>
<dbReference type="Gene3D" id="3.40.228.10">
    <property type="entry name" value="Dimethylsulfoxide Reductase, domain 2"/>
    <property type="match status" value="2"/>
</dbReference>
<evidence type="ECO:0000313" key="8">
    <source>
        <dbReference type="EMBL" id="WCT79138.1"/>
    </source>
</evidence>
<keyword evidence="4" id="KW-0411">Iron-sulfur</keyword>
<dbReference type="InterPro" id="IPR001041">
    <property type="entry name" value="2Fe-2S_ferredoxin-type"/>
</dbReference>
<dbReference type="Proteomes" id="UP001218231">
    <property type="component" value="Plasmid unnamed1"/>
</dbReference>
<dbReference type="SUPFAM" id="SSF50692">
    <property type="entry name" value="ADC-like"/>
    <property type="match status" value="1"/>
</dbReference>
<evidence type="ECO:0000259" key="7">
    <source>
        <dbReference type="PROSITE" id="PS51669"/>
    </source>
</evidence>
<dbReference type="SUPFAM" id="SSF53706">
    <property type="entry name" value="Formate dehydrogenase/DMSO reductase, domains 1-3"/>
    <property type="match status" value="1"/>
</dbReference>
<dbReference type="InterPro" id="IPR006657">
    <property type="entry name" value="MoPterin_dinucl-bd_dom"/>
</dbReference>
<protein>
    <submittedName>
        <fullName evidence="8">Molybdopterin-dependent oxidoreductase</fullName>
    </submittedName>
</protein>
<dbReference type="EMBL" id="CP117418">
    <property type="protein sequence ID" value="WCT79138.1"/>
    <property type="molecule type" value="Genomic_DNA"/>
</dbReference>
<keyword evidence="3" id="KW-0408">Iron</keyword>
<evidence type="ECO:0000256" key="3">
    <source>
        <dbReference type="ARBA" id="ARBA00023004"/>
    </source>
</evidence>
<dbReference type="InterPro" id="IPR006656">
    <property type="entry name" value="Mopterin_OxRdtase"/>
</dbReference>
<dbReference type="Gene3D" id="2.20.25.90">
    <property type="entry name" value="ADC-like domains"/>
    <property type="match status" value="1"/>
</dbReference>
<dbReference type="Gene3D" id="3.30.2070.10">
    <property type="entry name" value="Formate dehydrogenase/DMSO reductase"/>
    <property type="match status" value="1"/>
</dbReference>
<dbReference type="Pfam" id="PF00384">
    <property type="entry name" value="Molybdopterin"/>
    <property type="match status" value="1"/>
</dbReference>
<dbReference type="SUPFAM" id="SSF54292">
    <property type="entry name" value="2Fe-2S ferredoxin-like"/>
    <property type="match status" value="1"/>
</dbReference>
<proteinExistence type="inferred from homology"/>
<sequence length="1078" mass="115989">MSEIRHHGFCTLCRSRCGAVFVTQDGRLREVLPDDQHPTGGALCAKGRSAPEILADRGRLTQPLRRKNPKTEAIPLWETVSWDEALSDIASRLSAIRDAHGADSMLFASTTPSGTAIGDSFEWIEAFIRAFGSANFVVAMEICNFQKDFGPVLTTGGSLGTPDYKNADAIVLWGHNPARTWLAASSQISARAAGVPLVVIDPQRQGSGSSADIWLGLRPGSDGALAMGAIHHLLVTQTFDVDFVRDWTDAALLVNRKTGKKLTPQEVGLAGEGLVAMTAEGPVVVDTALAPRPDLDPILIFSGEVQGVACDSALSLLESSVAPWTRSATAQATGLSQDAIDSFFALLSSKARIALGHWSGLSQSAVSTQNVRAITALFSLRGDVDRIGSNRWFAGVPVRPFVTKPIGKPLGADRIPMGPPRYGYVTMRDALEAIETGIPYRPRGFFTFGTNPLASYPDWERAAKALASLDFRVHCDVRMTPMADSADYLLPVTLPWEHASLRPGFELDEVSAVHVQYRPAVVKPTGDQRPDYEIIREIARNLGFEDPMWHGSIEEAWNLRLAPSRLDIATLKDQPRGVTLPIKHPVRSYASTMDDGRVKGFGTPSRRIEFHSTLLADIGEPALPVWVKPAVDPAYPLVFTTAKRGVFTQSSLRYVPSLARRANAPEVAISPATAREAGLVAGDWCRIIIPTGHVLMKVRLDEDLAVDVMVGEHGWWQQADAGDALGEGSNINYILRNGADDPVSGAVELRRIACRIEKDEARSRGHWTGKRDFHITDRRDHAGGIVELVMEPVDAGWVPAFVPGQHVAFAIPELDLERHYSLISEGHSASNALSVAIRRSGAGGLSDHVFDHVFVGSKVQLSVPNGRFRLPVRSTRPVVMLAGGIGITPFLGYLRALAAQAGEQTPPAVTLIYASRDAAFDAELRALKVPNLTYVQVESGRNLDPLLEGAGPGARAFLCGSEPFMQAARDALLARGVDAASIQQEHFAAQTPVTTGLEAAKVTLASSGQSFEWRPGQISILAAAEEAGFRLAAGCRAGECESCALRLLAGTVCHTREVDEDACLTCCAVPIGDITLDA</sequence>
<dbReference type="InterPro" id="IPR012675">
    <property type="entry name" value="Beta-grasp_dom_sf"/>
</dbReference>
<comment type="similarity">
    <text evidence="1">Belongs to the prokaryotic molybdopterin-containing oxidoreductase family.</text>
</comment>
<dbReference type="RefSeq" id="WP_273619422.1">
    <property type="nucleotide sequence ID" value="NZ_CP117418.1"/>
</dbReference>
<dbReference type="PROSITE" id="PS51085">
    <property type="entry name" value="2FE2S_FER_2"/>
    <property type="match status" value="1"/>
</dbReference>